<protein>
    <recommendedName>
        <fullName evidence="1">Endonuclease/exonuclease/phosphatase domain-containing protein</fullName>
    </recommendedName>
</protein>
<dbReference type="SUPFAM" id="SSF56219">
    <property type="entry name" value="DNase I-like"/>
    <property type="match status" value="1"/>
</dbReference>
<gene>
    <name evidence="2" type="ORF">BDA96_01G330000</name>
</gene>
<dbReference type="Pfam" id="PF03372">
    <property type="entry name" value="Exo_endo_phos"/>
    <property type="match status" value="1"/>
</dbReference>
<comment type="caution">
    <text evidence="2">The sequence shown here is derived from an EMBL/GenBank/DDBJ whole genome shotgun (WGS) entry which is preliminary data.</text>
</comment>
<sequence length="281" mass="32890">MVVKDCVGKGGGLAVFWRRGIDVVLRNFSDNHIDVDVREDDGYKWRFTGIYGFPQTEDRHKTWTLLRDLHSQEDVPWLCAGDFNEILYQHEKEGGLLRPQAQMDRFREAMVDCELQDLGFEGDVYTWRNNNRRAQGYVRERLDRALANMEWRAHFATVHVLNAAWLEEEKCEEVVREGWQLGVAEGLTRVNQLVGRVAGNLSGWSSNVLGVWENGGKKLKKELEGCRRRSLSDEVVTREAVLRFQLDKVEEQIDIYWKQRSHTRWLEKGDRNTKFFSCRLL</sequence>
<dbReference type="InterPro" id="IPR005135">
    <property type="entry name" value="Endo/exonuclease/phosphatase"/>
</dbReference>
<dbReference type="EMBL" id="CM027680">
    <property type="protein sequence ID" value="KAG0550343.1"/>
    <property type="molecule type" value="Genomic_DNA"/>
</dbReference>
<dbReference type="GO" id="GO:0003824">
    <property type="term" value="F:catalytic activity"/>
    <property type="evidence" value="ECO:0007669"/>
    <property type="project" value="InterPro"/>
</dbReference>
<dbReference type="InterPro" id="IPR036691">
    <property type="entry name" value="Endo/exonu/phosph_ase_sf"/>
</dbReference>
<organism evidence="2 3">
    <name type="scientific">Sorghum bicolor</name>
    <name type="common">Sorghum</name>
    <name type="synonym">Sorghum vulgare</name>
    <dbReference type="NCBI Taxonomy" id="4558"/>
    <lineage>
        <taxon>Eukaryota</taxon>
        <taxon>Viridiplantae</taxon>
        <taxon>Streptophyta</taxon>
        <taxon>Embryophyta</taxon>
        <taxon>Tracheophyta</taxon>
        <taxon>Spermatophyta</taxon>
        <taxon>Magnoliopsida</taxon>
        <taxon>Liliopsida</taxon>
        <taxon>Poales</taxon>
        <taxon>Poaceae</taxon>
        <taxon>PACMAD clade</taxon>
        <taxon>Panicoideae</taxon>
        <taxon>Andropogonodae</taxon>
        <taxon>Andropogoneae</taxon>
        <taxon>Sorghinae</taxon>
        <taxon>Sorghum</taxon>
    </lineage>
</organism>
<evidence type="ECO:0000313" key="3">
    <source>
        <dbReference type="Proteomes" id="UP000807115"/>
    </source>
</evidence>
<feature type="domain" description="Endonuclease/exonuclease/phosphatase" evidence="1">
    <location>
        <begin position="8"/>
        <end position="159"/>
    </location>
</feature>
<dbReference type="AlphaFoldDB" id="A0A921S1G1"/>
<dbReference type="Proteomes" id="UP000807115">
    <property type="component" value="Chromosome 1"/>
</dbReference>
<name>A0A921S1G1_SORBI</name>
<proteinExistence type="predicted"/>
<dbReference type="PANTHER" id="PTHR33710">
    <property type="entry name" value="BNAC02G09200D PROTEIN"/>
    <property type="match status" value="1"/>
</dbReference>
<evidence type="ECO:0000259" key="1">
    <source>
        <dbReference type="Pfam" id="PF03372"/>
    </source>
</evidence>
<evidence type="ECO:0000313" key="2">
    <source>
        <dbReference type="EMBL" id="KAG0550343.1"/>
    </source>
</evidence>
<dbReference type="Gene3D" id="3.60.10.10">
    <property type="entry name" value="Endonuclease/exonuclease/phosphatase"/>
    <property type="match status" value="1"/>
</dbReference>
<dbReference type="PANTHER" id="PTHR33710:SF49">
    <property type="entry name" value="OS01G0714200 PROTEIN"/>
    <property type="match status" value="1"/>
</dbReference>
<reference evidence="2" key="2">
    <citation type="submission" date="2020-10" db="EMBL/GenBank/DDBJ databases">
        <authorList>
            <person name="Cooper E.A."/>
            <person name="Brenton Z.W."/>
            <person name="Flinn B.S."/>
            <person name="Jenkins J."/>
            <person name="Shu S."/>
            <person name="Flowers D."/>
            <person name="Luo F."/>
            <person name="Wang Y."/>
            <person name="Xia P."/>
            <person name="Barry K."/>
            <person name="Daum C."/>
            <person name="Lipzen A."/>
            <person name="Yoshinaga Y."/>
            <person name="Schmutz J."/>
            <person name="Saski C."/>
            <person name="Vermerris W."/>
            <person name="Kresovich S."/>
        </authorList>
    </citation>
    <scope>NUCLEOTIDE SEQUENCE</scope>
</reference>
<reference evidence="2" key="1">
    <citation type="journal article" date="2019" name="BMC Genomics">
        <title>A new reference genome for Sorghum bicolor reveals high levels of sequence similarity between sweet and grain genotypes: implications for the genetics of sugar metabolism.</title>
        <authorList>
            <person name="Cooper E.A."/>
            <person name="Brenton Z.W."/>
            <person name="Flinn B.S."/>
            <person name="Jenkins J."/>
            <person name="Shu S."/>
            <person name="Flowers D."/>
            <person name="Luo F."/>
            <person name="Wang Y."/>
            <person name="Xia P."/>
            <person name="Barry K."/>
            <person name="Daum C."/>
            <person name="Lipzen A."/>
            <person name="Yoshinaga Y."/>
            <person name="Schmutz J."/>
            <person name="Saski C."/>
            <person name="Vermerris W."/>
            <person name="Kresovich S."/>
        </authorList>
    </citation>
    <scope>NUCLEOTIDE SEQUENCE</scope>
</reference>
<accession>A0A921S1G1</accession>